<reference evidence="1" key="1">
    <citation type="submission" date="2021-06" db="EMBL/GenBank/DDBJ databases">
        <authorList>
            <person name="Kallberg Y."/>
            <person name="Tangrot J."/>
            <person name="Rosling A."/>
        </authorList>
    </citation>
    <scope>NUCLEOTIDE SEQUENCE</scope>
    <source>
        <strain evidence="1">28 12/20/2015</strain>
    </source>
</reference>
<dbReference type="Proteomes" id="UP000789366">
    <property type="component" value="Unassembled WGS sequence"/>
</dbReference>
<protein>
    <submittedName>
        <fullName evidence="1">5973_t:CDS:1</fullName>
    </submittedName>
</protein>
<dbReference type="EMBL" id="CAJVPW010039180">
    <property type="protein sequence ID" value="CAG8743593.1"/>
    <property type="molecule type" value="Genomic_DNA"/>
</dbReference>
<sequence length="60" mass="6800">IPVFSSDYICTEIYDDFDGHNRRYWIYDVCKKLLVLLSDNITTPVEVLCPSGLSPGNEAC</sequence>
<feature type="non-terminal residue" evidence="1">
    <location>
        <position position="60"/>
    </location>
</feature>
<feature type="non-terminal residue" evidence="1">
    <location>
        <position position="1"/>
    </location>
</feature>
<comment type="caution">
    <text evidence="1">The sequence shown here is derived from an EMBL/GenBank/DDBJ whole genome shotgun (WGS) entry which is preliminary data.</text>
</comment>
<keyword evidence="2" id="KW-1185">Reference proteome</keyword>
<name>A0ACA9QAU2_9GLOM</name>
<evidence type="ECO:0000313" key="1">
    <source>
        <dbReference type="EMBL" id="CAG8743593.1"/>
    </source>
</evidence>
<organism evidence="1 2">
    <name type="scientific">Cetraspora pellucida</name>
    <dbReference type="NCBI Taxonomy" id="1433469"/>
    <lineage>
        <taxon>Eukaryota</taxon>
        <taxon>Fungi</taxon>
        <taxon>Fungi incertae sedis</taxon>
        <taxon>Mucoromycota</taxon>
        <taxon>Glomeromycotina</taxon>
        <taxon>Glomeromycetes</taxon>
        <taxon>Diversisporales</taxon>
        <taxon>Gigasporaceae</taxon>
        <taxon>Cetraspora</taxon>
    </lineage>
</organism>
<proteinExistence type="predicted"/>
<evidence type="ECO:0000313" key="2">
    <source>
        <dbReference type="Proteomes" id="UP000789366"/>
    </source>
</evidence>
<gene>
    <name evidence="1" type="ORF">SPELUC_LOCUS13983</name>
</gene>
<accession>A0ACA9QAU2</accession>